<organism evidence="3 4">
    <name type="scientific">Glutinoglossum americanum</name>
    <dbReference type="NCBI Taxonomy" id="1670608"/>
    <lineage>
        <taxon>Eukaryota</taxon>
        <taxon>Fungi</taxon>
        <taxon>Dikarya</taxon>
        <taxon>Ascomycota</taxon>
        <taxon>Pezizomycotina</taxon>
        <taxon>Geoglossomycetes</taxon>
        <taxon>Geoglossales</taxon>
        <taxon>Geoglossaceae</taxon>
        <taxon>Glutinoglossum</taxon>
    </lineage>
</organism>
<dbReference type="OrthoDB" id="5398531at2759"/>
<feature type="signal peptide" evidence="2">
    <location>
        <begin position="1"/>
        <end position="19"/>
    </location>
</feature>
<dbReference type="EMBL" id="JAGHQL010000038">
    <property type="protein sequence ID" value="KAH0543159.1"/>
    <property type="molecule type" value="Genomic_DNA"/>
</dbReference>
<reference evidence="3" key="1">
    <citation type="submission" date="2021-03" db="EMBL/GenBank/DDBJ databases">
        <title>Comparative genomics and phylogenomic investigation of the class Geoglossomycetes provide insights into ecological specialization and systematics.</title>
        <authorList>
            <person name="Melie T."/>
            <person name="Pirro S."/>
            <person name="Miller A.N."/>
            <person name="Quandt A."/>
        </authorList>
    </citation>
    <scope>NUCLEOTIDE SEQUENCE</scope>
    <source>
        <strain evidence="3">GBOQ0MN5Z8</strain>
    </source>
</reference>
<name>A0A9P8I961_9PEZI</name>
<dbReference type="Proteomes" id="UP000698800">
    <property type="component" value="Unassembled WGS sequence"/>
</dbReference>
<feature type="chain" id="PRO_5040242258" description="Extracellular membrane protein CFEM domain-containing protein" evidence="2">
    <location>
        <begin position="20"/>
        <end position="202"/>
    </location>
</feature>
<proteinExistence type="predicted"/>
<keyword evidence="4" id="KW-1185">Reference proteome</keyword>
<gene>
    <name evidence="3" type="ORF">FGG08_002504</name>
</gene>
<evidence type="ECO:0000256" key="1">
    <source>
        <dbReference type="SAM" id="MobiDB-lite"/>
    </source>
</evidence>
<protein>
    <recommendedName>
        <fullName evidence="5">Extracellular membrane protein CFEM domain-containing protein</fullName>
    </recommendedName>
</protein>
<feature type="region of interest" description="Disordered" evidence="1">
    <location>
        <begin position="148"/>
        <end position="202"/>
    </location>
</feature>
<dbReference type="AlphaFoldDB" id="A0A9P8I961"/>
<keyword evidence="2" id="KW-0732">Signal</keyword>
<evidence type="ECO:0000313" key="4">
    <source>
        <dbReference type="Proteomes" id="UP000698800"/>
    </source>
</evidence>
<comment type="caution">
    <text evidence="3">The sequence shown here is derived from an EMBL/GenBank/DDBJ whole genome shotgun (WGS) entry which is preliminary data.</text>
</comment>
<sequence length="202" mass="21468">MTLRVYLLLLATIYAVSKAGFVPPAEWCLPSAHLKELSGCIAMTDKEDECGGKASDKEKLDCYCTQEMLSSFYEPAADCTEAALAAIMRRTSAPTDTCLRLACHTHHAYVSRQCTRSSPSASITGIYRETLPSIDLTSFLGITETDEGSHVQSSQSATDIPGVDGDPWTTGIKPAPAGTTATAAQTARDQAGDSGPLMGELR</sequence>
<evidence type="ECO:0000313" key="3">
    <source>
        <dbReference type="EMBL" id="KAH0543159.1"/>
    </source>
</evidence>
<evidence type="ECO:0000256" key="2">
    <source>
        <dbReference type="SAM" id="SignalP"/>
    </source>
</evidence>
<feature type="compositionally biased region" description="Low complexity" evidence="1">
    <location>
        <begin position="169"/>
        <end position="187"/>
    </location>
</feature>
<evidence type="ECO:0008006" key="5">
    <source>
        <dbReference type="Google" id="ProtNLM"/>
    </source>
</evidence>
<accession>A0A9P8I961</accession>